<dbReference type="PANTHER" id="PTHR30518:SF2">
    <property type="entry name" value="ENDOLYTIC MUREIN TRANSGLYCOSYLASE"/>
    <property type="match status" value="1"/>
</dbReference>
<comment type="caution">
    <text evidence="9">The sequence shown here is derived from an EMBL/GenBank/DDBJ whole genome shotgun (WGS) entry which is preliminary data.</text>
</comment>
<evidence type="ECO:0000256" key="1">
    <source>
        <dbReference type="ARBA" id="ARBA00022475"/>
    </source>
</evidence>
<evidence type="ECO:0000313" key="9">
    <source>
        <dbReference type="EMBL" id="PIR86450.1"/>
    </source>
</evidence>
<dbReference type="PANTHER" id="PTHR30518">
    <property type="entry name" value="ENDOLYTIC MUREIN TRANSGLYCOSYLASE"/>
    <property type="match status" value="1"/>
</dbReference>
<dbReference type="Proteomes" id="UP000230706">
    <property type="component" value="Unassembled WGS sequence"/>
</dbReference>
<keyword evidence="5 7" id="KW-0456">Lyase</keyword>
<dbReference type="GO" id="GO:0005886">
    <property type="term" value="C:plasma membrane"/>
    <property type="evidence" value="ECO:0007669"/>
    <property type="project" value="UniProtKB-SubCell"/>
</dbReference>
<dbReference type="NCBIfam" id="TIGR00247">
    <property type="entry name" value="endolytic transglycosylase MltG"/>
    <property type="match status" value="1"/>
</dbReference>
<dbReference type="GO" id="GO:0008932">
    <property type="term" value="F:lytic endotransglycosylase activity"/>
    <property type="evidence" value="ECO:0007669"/>
    <property type="project" value="UniProtKB-UniRule"/>
</dbReference>
<feature type="coiled-coil region" evidence="8">
    <location>
        <begin position="186"/>
        <end position="213"/>
    </location>
</feature>
<keyword evidence="8" id="KW-0175">Coiled coil</keyword>
<reference evidence="10" key="1">
    <citation type="submission" date="2017-09" db="EMBL/GenBank/DDBJ databases">
        <title>Depth-based differentiation of microbial function through sediment-hosted aquifers and enrichment of novel symbionts in the deep terrestrial subsurface.</title>
        <authorList>
            <person name="Probst A.J."/>
            <person name="Ladd B."/>
            <person name="Jarett J.K."/>
            <person name="Geller-Mcgrath D.E."/>
            <person name="Sieber C.M.K."/>
            <person name="Emerson J.B."/>
            <person name="Anantharaman K."/>
            <person name="Thomas B.C."/>
            <person name="Malmstrom R."/>
            <person name="Stieglmeier M."/>
            <person name="Klingl A."/>
            <person name="Woyke T."/>
            <person name="Ryan C.M."/>
            <person name="Banfield J.F."/>
        </authorList>
    </citation>
    <scope>NUCLEOTIDE SEQUENCE [LARGE SCALE GENOMIC DNA]</scope>
</reference>
<comment type="subcellular location">
    <subcellularLocation>
        <location evidence="7">Cell membrane</location>
        <topology evidence="7">Single-pass membrane protein</topology>
    </subcellularLocation>
</comment>
<dbReference type="EMBL" id="PFBF01000016">
    <property type="protein sequence ID" value="PIR86450.1"/>
    <property type="molecule type" value="Genomic_DNA"/>
</dbReference>
<dbReference type="EC" id="4.2.2.29" evidence="7"/>
<keyword evidence="2 7" id="KW-0812">Transmembrane</keyword>
<protein>
    <recommendedName>
        <fullName evidence="7">Endolytic murein transglycosylase</fullName>
        <ecNumber evidence="7">4.2.2.29</ecNumber>
    </recommendedName>
    <alternativeName>
        <fullName evidence="7">Peptidoglycan lytic transglycosylase</fullName>
    </alternativeName>
    <alternativeName>
        <fullName evidence="7">Peptidoglycan polymerization terminase</fullName>
    </alternativeName>
</protein>
<evidence type="ECO:0000256" key="7">
    <source>
        <dbReference type="HAMAP-Rule" id="MF_02065"/>
    </source>
</evidence>
<evidence type="ECO:0000313" key="10">
    <source>
        <dbReference type="Proteomes" id="UP000230706"/>
    </source>
</evidence>
<evidence type="ECO:0000256" key="4">
    <source>
        <dbReference type="ARBA" id="ARBA00023136"/>
    </source>
</evidence>
<dbReference type="HAMAP" id="MF_02065">
    <property type="entry name" value="MltG"/>
    <property type="match status" value="1"/>
</dbReference>
<dbReference type="GO" id="GO:0071555">
    <property type="term" value="P:cell wall organization"/>
    <property type="evidence" value="ECO:0007669"/>
    <property type="project" value="UniProtKB-KW"/>
</dbReference>
<dbReference type="GO" id="GO:0009252">
    <property type="term" value="P:peptidoglycan biosynthetic process"/>
    <property type="evidence" value="ECO:0007669"/>
    <property type="project" value="UniProtKB-UniRule"/>
</dbReference>
<comment type="catalytic activity">
    <reaction evidence="7">
        <text>a peptidoglycan chain = a peptidoglycan chain with N-acetyl-1,6-anhydromuramyl-[peptide] at the reducing end + a peptidoglycan chain with N-acetylglucosamine at the non-reducing end.</text>
        <dbReference type="EC" id="4.2.2.29"/>
    </reaction>
</comment>
<dbReference type="InterPro" id="IPR003770">
    <property type="entry name" value="MLTG-like"/>
</dbReference>
<organism evidence="9 10">
    <name type="scientific">Candidatus Kaiserbacteria bacterium CG10_big_fil_rev_8_21_14_0_10_43_70</name>
    <dbReference type="NCBI Taxonomy" id="1974605"/>
    <lineage>
        <taxon>Bacteria</taxon>
        <taxon>Candidatus Kaiseribacteriota</taxon>
    </lineage>
</organism>
<evidence type="ECO:0000256" key="8">
    <source>
        <dbReference type="SAM" id="Coils"/>
    </source>
</evidence>
<keyword evidence="1 7" id="KW-1003">Cell membrane</keyword>
<comment type="function">
    <text evidence="7">Functions as a peptidoglycan terminase that cleaves nascent peptidoglycan strands endolytically to terminate their elongation.</text>
</comment>
<evidence type="ECO:0000256" key="6">
    <source>
        <dbReference type="ARBA" id="ARBA00023316"/>
    </source>
</evidence>
<feature type="site" description="Important for catalytic activity" evidence="7">
    <location>
        <position position="227"/>
    </location>
</feature>
<keyword evidence="3 7" id="KW-1133">Transmembrane helix</keyword>
<dbReference type="AlphaFoldDB" id="A0A2H0UJ93"/>
<comment type="similarity">
    <text evidence="7">Belongs to the transglycosylase MltG family.</text>
</comment>
<dbReference type="Pfam" id="PF02618">
    <property type="entry name" value="YceG"/>
    <property type="match status" value="1"/>
</dbReference>
<evidence type="ECO:0000256" key="5">
    <source>
        <dbReference type="ARBA" id="ARBA00023239"/>
    </source>
</evidence>
<sequence length="341" mass="39342">MNSDLTEAWERVQDMKEDARSWWHRKLNRKNLTVISLIFLPLLISYVFFIRPPSNFPTEDIYSIKRGESVTFIAQKFEDLNIVRSALALRLVIEFLEAEHEIIAGDYQFKRPLSLFSVARRISTGAFGLEPIRTRIPEGATVEDISIILSERLPRFDADLFLREAGSLEGFLFPDTYFFLPNADVNVSVRAMLDNFEQNLHKIETELSESGRNLDDIVIMASILEKEASIFEDKRKIAGVLWKRIDMGMNLQVDAPFVYFLGKNTFELTLNDLNIDSPYNTYRYKGLPPTAISNPGLDSLKAAVNPDENEYLFYLADHYGVTHYSETYEEHLQKKRLYLGT</sequence>
<proteinExistence type="inferred from homology"/>
<keyword evidence="6 7" id="KW-0961">Cell wall biogenesis/degradation</keyword>
<name>A0A2H0UJ93_9BACT</name>
<keyword evidence="4 7" id="KW-0472">Membrane</keyword>
<evidence type="ECO:0000256" key="3">
    <source>
        <dbReference type="ARBA" id="ARBA00022989"/>
    </source>
</evidence>
<dbReference type="Gene3D" id="3.30.1490.480">
    <property type="entry name" value="Endolytic murein transglycosylase"/>
    <property type="match status" value="1"/>
</dbReference>
<accession>A0A2H0UJ93</accession>
<feature type="transmembrane region" description="Helical" evidence="7">
    <location>
        <begin position="32"/>
        <end position="49"/>
    </location>
</feature>
<gene>
    <name evidence="7" type="primary">mltG</name>
    <name evidence="9" type="ORF">COU13_00840</name>
</gene>
<evidence type="ECO:0000256" key="2">
    <source>
        <dbReference type="ARBA" id="ARBA00022692"/>
    </source>
</evidence>